<keyword evidence="8" id="KW-0235">DNA replication</keyword>
<dbReference type="GO" id="GO:0006260">
    <property type="term" value="P:DNA replication"/>
    <property type="evidence" value="ECO:0007669"/>
    <property type="project" value="UniProtKB-KW"/>
</dbReference>
<name>A0A976N1N6_9VIRU</name>
<evidence type="ECO:0000256" key="16">
    <source>
        <dbReference type="ARBA" id="ARBA00023268"/>
    </source>
</evidence>
<dbReference type="GO" id="GO:0016787">
    <property type="term" value="F:hydrolase activity"/>
    <property type="evidence" value="ECO:0007669"/>
    <property type="project" value="UniProtKB-KW"/>
</dbReference>
<comment type="catalytic activity">
    <reaction evidence="19">
        <text>ATP + H2O = ADP + phosphate + H(+)</text>
        <dbReference type="Rhea" id="RHEA:13065"/>
        <dbReference type="ChEBI" id="CHEBI:15377"/>
        <dbReference type="ChEBI" id="CHEBI:15378"/>
        <dbReference type="ChEBI" id="CHEBI:30616"/>
        <dbReference type="ChEBI" id="CHEBI:43474"/>
        <dbReference type="ChEBI" id="CHEBI:456216"/>
    </reaction>
</comment>
<evidence type="ECO:0000313" key="21">
    <source>
        <dbReference type="EMBL" id="UPW41431.1"/>
    </source>
</evidence>
<dbReference type="SUPFAM" id="SSF52540">
    <property type="entry name" value="P-loop containing nucleoside triphosphate hydrolases"/>
    <property type="match status" value="1"/>
</dbReference>
<dbReference type="GO" id="GO:0016779">
    <property type="term" value="F:nucleotidyltransferase activity"/>
    <property type="evidence" value="ECO:0007669"/>
    <property type="project" value="UniProtKB-KW"/>
</dbReference>
<keyword evidence="11" id="KW-0547">Nucleotide-binding</keyword>
<evidence type="ECO:0000256" key="11">
    <source>
        <dbReference type="ARBA" id="ARBA00022741"/>
    </source>
</evidence>
<evidence type="ECO:0000256" key="7">
    <source>
        <dbReference type="ARBA" id="ARBA00022695"/>
    </source>
</evidence>
<dbReference type="InterPro" id="IPR000605">
    <property type="entry name" value="Helicase_SF3_ssDNA/RNA_vir"/>
</dbReference>
<dbReference type="EMBL" id="OM869596">
    <property type="protein sequence ID" value="UPW41431.1"/>
    <property type="molecule type" value="Genomic_DNA"/>
</dbReference>
<keyword evidence="15" id="KW-0238">DNA-binding</keyword>
<evidence type="ECO:0000256" key="1">
    <source>
        <dbReference type="ARBA" id="ARBA00001936"/>
    </source>
</evidence>
<dbReference type="GO" id="GO:0046872">
    <property type="term" value="F:metal ion binding"/>
    <property type="evidence" value="ECO:0007669"/>
    <property type="project" value="UniProtKB-KW"/>
</dbReference>
<evidence type="ECO:0000256" key="9">
    <source>
        <dbReference type="ARBA" id="ARBA00022722"/>
    </source>
</evidence>
<evidence type="ECO:0000256" key="14">
    <source>
        <dbReference type="ARBA" id="ARBA00023124"/>
    </source>
</evidence>
<dbReference type="Gene3D" id="3.40.1310.20">
    <property type="match status" value="1"/>
</dbReference>
<evidence type="ECO:0000256" key="5">
    <source>
        <dbReference type="ARBA" id="ARBA00022562"/>
    </source>
</evidence>
<reference evidence="21" key="1">
    <citation type="submission" date="2022-02" db="EMBL/GenBank/DDBJ databases">
        <title>Towards deciphering the DNA virus diversity associated with rodent species in the families Cricetidae and Heteromyidae.</title>
        <authorList>
            <person name="Lund M."/>
            <person name="Larsen B.B."/>
            <person name="Gryseels S."/>
            <person name="Kraberger S."/>
            <person name="Rowsey D.M."/>
            <person name="Steger L."/>
            <person name="Yule K.M."/>
            <person name="Upham N.S."/>
            <person name="Worobey M."/>
            <person name="Van Doorslaer K."/>
            <person name="Varsani A."/>
        </authorList>
    </citation>
    <scope>NUCLEOTIDE SEQUENCE</scope>
    <source>
        <strain evidence="21">UA04Rod_5684</strain>
    </source>
</reference>
<evidence type="ECO:0000256" key="19">
    <source>
        <dbReference type="ARBA" id="ARBA00049360"/>
    </source>
</evidence>
<comment type="subcellular location">
    <subcellularLocation>
        <location evidence="2">Host nucleus</location>
    </subcellularLocation>
</comment>
<keyword evidence="12" id="KW-0255">Endonuclease</keyword>
<dbReference type="PROSITE" id="PS52020">
    <property type="entry name" value="CRESS_DNA_REP"/>
    <property type="match status" value="1"/>
</dbReference>
<evidence type="ECO:0000256" key="17">
    <source>
        <dbReference type="ARBA" id="ARBA00030754"/>
    </source>
</evidence>
<keyword evidence="16" id="KW-0511">Multifunctional enzyme</keyword>
<sequence>MDMNASQKYRRMIITWFTEDIDLGIKKLKEHPNLVYSVLGREICPSTGRQHIQGYMRFSKQIYLPTFIKLFKGIHVEAARGSELECVSYCKKDNDFDETGEVARPGKRTDLILLKDAVKSGLSYKEIVEKYDDLNWQQLKVLDIYSSLFSVQKKRKVPEVTWICGPSGVGKTREVEDLEDCHYQDDCHWWDGYNGQKTVVFDDFRGSQVKFRKLLRILDRLPLKVPVKGRMVNLEADAYVFTSTRWPHECYTKEDEDMKQLYRRITKLVYMPKQDTKISLGSGSEVWGNTKGPDLYNLSFTLDASKLYKKLEQGYKGLD</sequence>
<comment type="similarity">
    <text evidence="3">Belongs to the nanoviruses/circoviruses replication-associated protein family.</text>
</comment>
<keyword evidence="14" id="KW-0190">Covalent protein-DNA linkage</keyword>
<dbReference type="GO" id="GO:0000166">
    <property type="term" value="F:nucleotide binding"/>
    <property type="evidence" value="ECO:0007669"/>
    <property type="project" value="UniProtKB-KW"/>
</dbReference>
<dbReference type="Pfam" id="PF00910">
    <property type="entry name" value="RNA_helicase"/>
    <property type="match status" value="1"/>
</dbReference>
<evidence type="ECO:0000256" key="3">
    <source>
        <dbReference type="ARBA" id="ARBA00008545"/>
    </source>
</evidence>
<keyword evidence="5" id="KW-1048">Host nucleus</keyword>
<evidence type="ECO:0000256" key="2">
    <source>
        <dbReference type="ARBA" id="ARBA00004147"/>
    </source>
</evidence>
<evidence type="ECO:0000256" key="6">
    <source>
        <dbReference type="ARBA" id="ARBA00022679"/>
    </source>
</evidence>
<keyword evidence="13" id="KW-0378">Hydrolase</keyword>
<feature type="domain" description="CRESS-DNA virus Rep endonuclease" evidence="20">
    <location>
        <begin position="6"/>
        <end position="102"/>
    </location>
</feature>
<dbReference type="GO" id="GO:0003677">
    <property type="term" value="F:DNA binding"/>
    <property type="evidence" value="ECO:0007669"/>
    <property type="project" value="UniProtKB-KW"/>
</dbReference>
<keyword evidence="9" id="KW-0540">Nuclease</keyword>
<keyword evidence="10" id="KW-0479">Metal-binding</keyword>
<dbReference type="Pfam" id="PF02407">
    <property type="entry name" value="Viral_Rep"/>
    <property type="match status" value="1"/>
</dbReference>
<dbReference type="GO" id="GO:0004519">
    <property type="term" value="F:endonuclease activity"/>
    <property type="evidence" value="ECO:0007669"/>
    <property type="project" value="UniProtKB-KW"/>
</dbReference>
<evidence type="ECO:0000256" key="18">
    <source>
        <dbReference type="ARBA" id="ARBA00032243"/>
    </source>
</evidence>
<evidence type="ECO:0000259" key="20">
    <source>
        <dbReference type="PROSITE" id="PS52020"/>
    </source>
</evidence>
<accession>A0A976N1N6</accession>
<dbReference type="GO" id="GO:0003724">
    <property type="term" value="F:RNA helicase activity"/>
    <property type="evidence" value="ECO:0007669"/>
    <property type="project" value="InterPro"/>
</dbReference>
<dbReference type="GO" id="GO:0003723">
    <property type="term" value="F:RNA binding"/>
    <property type="evidence" value="ECO:0007669"/>
    <property type="project" value="InterPro"/>
</dbReference>
<evidence type="ECO:0000256" key="12">
    <source>
        <dbReference type="ARBA" id="ARBA00022759"/>
    </source>
</evidence>
<evidence type="ECO:0000256" key="4">
    <source>
        <dbReference type="ARBA" id="ARBA00014531"/>
    </source>
</evidence>
<dbReference type="GO" id="GO:0042025">
    <property type="term" value="C:host cell nucleus"/>
    <property type="evidence" value="ECO:0007669"/>
    <property type="project" value="UniProtKB-SubCell"/>
</dbReference>
<evidence type="ECO:0000256" key="8">
    <source>
        <dbReference type="ARBA" id="ARBA00022705"/>
    </source>
</evidence>
<keyword evidence="7" id="KW-0548">Nucleotidyltransferase</keyword>
<proteinExistence type="inferred from homology"/>
<evidence type="ECO:0000256" key="15">
    <source>
        <dbReference type="ARBA" id="ARBA00023125"/>
    </source>
</evidence>
<keyword evidence="6" id="KW-0808">Transferase</keyword>
<organism evidence="21">
    <name type="scientific">Dipodfec virus UA04Rod_5684</name>
    <dbReference type="NCBI Taxonomy" id="2929251"/>
    <lineage>
        <taxon>Viruses</taxon>
        <taxon>Monodnaviria</taxon>
        <taxon>Shotokuvirae</taxon>
        <taxon>Cressdnaviricota</taxon>
    </lineage>
</organism>
<comment type="cofactor">
    <cofactor evidence="1">
        <name>Mn(2+)</name>
        <dbReference type="ChEBI" id="CHEBI:29035"/>
    </cofactor>
</comment>
<evidence type="ECO:0000256" key="10">
    <source>
        <dbReference type="ARBA" id="ARBA00022723"/>
    </source>
</evidence>
<dbReference type="InterPro" id="IPR049912">
    <property type="entry name" value="CRESS_DNA_REP"/>
</dbReference>
<evidence type="ECO:0000256" key="13">
    <source>
        <dbReference type="ARBA" id="ARBA00022801"/>
    </source>
</evidence>
<dbReference type="InterPro" id="IPR027417">
    <property type="entry name" value="P-loop_NTPase"/>
</dbReference>
<protein>
    <recommendedName>
        <fullName evidence="4">Replication-associated protein</fullName>
    </recommendedName>
    <alternativeName>
        <fullName evidence="17">ATP-dependent helicase Rep</fullName>
    </alternativeName>
    <alternativeName>
        <fullName evidence="18">RepP</fullName>
    </alternativeName>
</protein>